<dbReference type="AlphaFoldDB" id="A0AAU7DRZ6"/>
<evidence type="ECO:0000313" key="1">
    <source>
        <dbReference type="EMBL" id="XBH20076.1"/>
    </source>
</evidence>
<dbReference type="PANTHER" id="PTHR38733:SF1">
    <property type="entry name" value="TYPE IV METHYL-DIRECTED RESTRICTION ENZYME ECOKMCRBC"/>
    <property type="match status" value="1"/>
</dbReference>
<protein>
    <recommendedName>
        <fullName evidence="2">5-methylcytosine-specific restriction enzyme subunit McrC</fullName>
    </recommendedName>
</protein>
<sequence length="398" mass="44925">MDGPHLTVCECEALDRAQRSLGVQAFRWISRNQIKVAQFVGMIAATDVRLEILPKIHGLGEGDTRRVLIGMLGIALDVPVRDGDVTGHEYQNCDLLELLIDLFARRLREKIRAGLSRAYSQHESDLSYLRGKLAVTRQFSILAASPHRLACRYDEFTADTVLNRLLLCAVTFLRRRSIRAGTQRLLNEIAAHFEDVRSATVSDVLNESFVIDRGNRDWEIPARLARLLLSATCQTTHGGMRDGVALLFDMNLLFESYVAAFARKVFTPLGYKVRAQCPMRCMVKDEKGKNLFHTRPDLHVERDGQVVVFDTKWKHINPRQSNFDILQADVYQMYGYAHIYSSQNTVLLYPHIQETSRQPGLQSSWTLQSHGGRLTIATIDITKPAMLATSLTELLAAS</sequence>
<dbReference type="PANTHER" id="PTHR38733">
    <property type="entry name" value="PROTEIN MCRC"/>
    <property type="match status" value="1"/>
</dbReference>
<reference evidence="1" key="1">
    <citation type="submission" date="2023-03" db="EMBL/GenBank/DDBJ databases">
        <title>Edaphobacter sp.</title>
        <authorList>
            <person name="Huber K.J."/>
            <person name="Papendorf J."/>
            <person name="Pilke C."/>
            <person name="Bunk B."/>
            <person name="Sproeer C."/>
            <person name="Pester M."/>
        </authorList>
    </citation>
    <scope>NUCLEOTIDE SEQUENCE</scope>
    <source>
        <strain evidence="1">DSM 110680</strain>
    </source>
</reference>
<dbReference type="RefSeq" id="WP_348265301.1">
    <property type="nucleotide sequence ID" value="NZ_CP121196.1"/>
</dbReference>
<dbReference type="InterPro" id="IPR019292">
    <property type="entry name" value="McrC"/>
</dbReference>
<evidence type="ECO:0008006" key="2">
    <source>
        <dbReference type="Google" id="ProtNLM"/>
    </source>
</evidence>
<gene>
    <name evidence="1" type="ORF">P8935_01675</name>
</gene>
<organism evidence="1">
    <name type="scientific">Telmatobacter sp. DSM 110680</name>
    <dbReference type="NCBI Taxonomy" id="3036704"/>
    <lineage>
        <taxon>Bacteria</taxon>
        <taxon>Pseudomonadati</taxon>
        <taxon>Acidobacteriota</taxon>
        <taxon>Terriglobia</taxon>
        <taxon>Terriglobales</taxon>
        <taxon>Acidobacteriaceae</taxon>
        <taxon>Telmatobacter</taxon>
    </lineage>
</organism>
<accession>A0AAU7DRZ6</accession>
<dbReference type="Pfam" id="PF10117">
    <property type="entry name" value="McrBC"/>
    <property type="match status" value="1"/>
</dbReference>
<proteinExistence type="predicted"/>
<name>A0AAU7DRZ6_9BACT</name>
<dbReference type="EMBL" id="CP121196">
    <property type="protein sequence ID" value="XBH20076.1"/>
    <property type="molecule type" value="Genomic_DNA"/>
</dbReference>